<dbReference type="PROSITE" id="PS51007">
    <property type="entry name" value="CYTC"/>
    <property type="match status" value="1"/>
</dbReference>
<protein>
    <submittedName>
        <fullName evidence="7">Cytochrome c</fullName>
    </submittedName>
</protein>
<evidence type="ECO:0000256" key="2">
    <source>
        <dbReference type="ARBA" id="ARBA00022723"/>
    </source>
</evidence>
<dbReference type="GO" id="GO:0046872">
    <property type="term" value="F:metal ion binding"/>
    <property type="evidence" value="ECO:0007669"/>
    <property type="project" value="UniProtKB-KW"/>
</dbReference>
<keyword evidence="8" id="KW-1185">Reference proteome</keyword>
<dbReference type="AlphaFoldDB" id="A0AAE3MHP7"/>
<keyword evidence="3 4" id="KW-0408">Iron</keyword>
<keyword evidence="2 4" id="KW-0479">Metal-binding</keyword>
<proteinExistence type="predicted"/>
<dbReference type="GO" id="GO:0020037">
    <property type="term" value="F:heme binding"/>
    <property type="evidence" value="ECO:0007669"/>
    <property type="project" value="InterPro"/>
</dbReference>
<evidence type="ECO:0000259" key="6">
    <source>
        <dbReference type="PROSITE" id="PS51007"/>
    </source>
</evidence>
<evidence type="ECO:0000256" key="3">
    <source>
        <dbReference type="ARBA" id="ARBA00023004"/>
    </source>
</evidence>
<dbReference type="Pfam" id="PF00034">
    <property type="entry name" value="Cytochrom_C"/>
    <property type="match status" value="1"/>
</dbReference>
<dbReference type="PANTHER" id="PTHR35008:SF8">
    <property type="entry name" value="ALCOHOL DEHYDROGENASE CYTOCHROME C SUBUNIT"/>
    <property type="match status" value="1"/>
</dbReference>
<dbReference type="PANTHER" id="PTHR35008">
    <property type="entry name" value="BLL4482 PROTEIN-RELATED"/>
    <property type="match status" value="1"/>
</dbReference>
<dbReference type="InterPro" id="IPR051459">
    <property type="entry name" value="Cytochrome_c-type_DH"/>
</dbReference>
<feature type="signal peptide" evidence="5">
    <location>
        <begin position="1"/>
        <end position="24"/>
    </location>
</feature>
<dbReference type="InterPro" id="IPR009056">
    <property type="entry name" value="Cyt_c-like_dom"/>
</dbReference>
<dbReference type="EMBL" id="JAPDPI010000064">
    <property type="protein sequence ID" value="MCW3807831.1"/>
    <property type="molecule type" value="Genomic_DNA"/>
</dbReference>
<feature type="chain" id="PRO_5042113585" evidence="5">
    <location>
        <begin position="25"/>
        <end position="147"/>
    </location>
</feature>
<dbReference type="Proteomes" id="UP001207408">
    <property type="component" value="Unassembled WGS sequence"/>
</dbReference>
<accession>A0AAE3MHP7</accession>
<evidence type="ECO:0000256" key="4">
    <source>
        <dbReference type="PROSITE-ProRule" id="PRU00433"/>
    </source>
</evidence>
<keyword evidence="5" id="KW-0732">Signal</keyword>
<dbReference type="RefSeq" id="WP_301202305.1">
    <property type="nucleotide sequence ID" value="NZ_JAPDPI010000064.1"/>
</dbReference>
<evidence type="ECO:0000256" key="5">
    <source>
        <dbReference type="SAM" id="SignalP"/>
    </source>
</evidence>
<dbReference type="Gene3D" id="1.10.760.10">
    <property type="entry name" value="Cytochrome c-like domain"/>
    <property type="match status" value="1"/>
</dbReference>
<sequence>MFCKSFCILLPLFAVLLCSCSGSSENRVSVHDSQGTTKISEVDLGHGKLVYEKNCKVCHQDKGQGISGYYPPVVNTKRTKGDKGYLIKVLLNGLSGPIKVEGEDYNGVMASYKNLSNGDIASVLNYIRSMSGGEFEPVAPGDVEVLR</sequence>
<gene>
    <name evidence="7" type="ORF">OM074_19560</name>
</gene>
<dbReference type="InterPro" id="IPR036909">
    <property type="entry name" value="Cyt_c-like_dom_sf"/>
</dbReference>
<comment type="caution">
    <text evidence="7">The sequence shown here is derived from an EMBL/GenBank/DDBJ whole genome shotgun (WGS) entry which is preliminary data.</text>
</comment>
<organism evidence="7 8">
    <name type="scientific">Plebeiibacterium marinum</name>
    <dbReference type="NCBI Taxonomy" id="2992111"/>
    <lineage>
        <taxon>Bacteria</taxon>
        <taxon>Pseudomonadati</taxon>
        <taxon>Bacteroidota</taxon>
        <taxon>Bacteroidia</taxon>
        <taxon>Marinilabiliales</taxon>
        <taxon>Marinilabiliaceae</taxon>
        <taxon>Plebeiibacterium</taxon>
    </lineage>
</organism>
<feature type="domain" description="Cytochrome c" evidence="6">
    <location>
        <begin position="42"/>
        <end position="131"/>
    </location>
</feature>
<evidence type="ECO:0000313" key="8">
    <source>
        <dbReference type="Proteomes" id="UP001207408"/>
    </source>
</evidence>
<dbReference type="SUPFAM" id="SSF46626">
    <property type="entry name" value="Cytochrome c"/>
    <property type="match status" value="1"/>
</dbReference>
<keyword evidence="1 4" id="KW-0349">Heme</keyword>
<reference evidence="7" key="1">
    <citation type="submission" date="2022-10" db="EMBL/GenBank/DDBJ databases">
        <authorList>
            <person name="Yu W.X."/>
        </authorList>
    </citation>
    <scope>NUCLEOTIDE SEQUENCE</scope>
    <source>
        <strain evidence="7">D04</strain>
    </source>
</reference>
<evidence type="ECO:0000256" key="1">
    <source>
        <dbReference type="ARBA" id="ARBA00022617"/>
    </source>
</evidence>
<evidence type="ECO:0000313" key="7">
    <source>
        <dbReference type="EMBL" id="MCW3807831.1"/>
    </source>
</evidence>
<name>A0AAE3MHP7_9BACT</name>
<dbReference type="PROSITE" id="PS51257">
    <property type="entry name" value="PROKAR_LIPOPROTEIN"/>
    <property type="match status" value="1"/>
</dbReference>
<dbReference type="GO" id="GO:0009055">
    <property type="term" value="F:electron transfer activity"/>
    <property type="evidence" value="ECO:0007669"/>
    <property type="project" value="InterPro"/>
</dbReference>